<protein>
    <submittedName>
        <fullName evidence="1">Uncharacterized protein</fullName>
    </submittedName>
</protein>
<dbReference type="EMBL" id="MU006708">
    <property type="protein sequence ID" value="KAF2629953.1"/>
    <property type="molecule type" value="Genomic_DNA"/>
</dbReference>
<keyword evidence="2" id="KW-1185">Reference proteome</keyword>
<evidence type="ECO:0000313" key="2">
    <source>
        <dbReference type="Proteomes" id="UP000799754"/>
    </source>
</evidence>
<organism evidence="1 2">
    <name type="scientific">Macroventuria anomochaeta</name>
    <dbReference type="NCBI Taxonomy" id="301207"/>
    <lineage>
        <taxon>Eukaryota</taxon>
        <taxon>Fungi</taxon>
        <taxon>Dikarya</taxon>
        <taxon>Ascomycota</taxon>
        <taxon>Pezizomycotina</taxon>
        <taxon>Dothideomycetes</taxon>
        <taxon>Pleosporomycetidae</taxon>
        <taxon>Pleosporales</taxon>
        <taxon>Pleosporineae</taxon>
        <taxon>Didymellaceae</taxon>
        <taxon>Macroventuria</taxon>
    </lineage>
</organism>
<dbReference type="Proteomes" id="UP000799754">
    <property type="component" value="Unassembled WGS sequence"/>
</dbReference>
<gene>
    <name evidence="1" type="ORF">BU25DRAFT_446801</name>
</gene>
<reference evidence="1" key="1">
    <citation type="journal article" date="2020" name="Stud. Mycol.">
        <title>101 Dothideomycetes genomes: a test case for predicting lifestyles and emergence of pathogens.</title>
        <authorList>
            <person name="Haridas S."/>
            <person name="Albert R."/>
            <person name="Binder M."/>
            <person name="Bloem J."/>
            <person name="Labutti K."/>
            <person name="Salamov A."/>
            <person name="Andreopoulos B."/>
            <person name="Baker S."/>
            <person name="Barry K."/>
            <person name="Bills G."/>
            <person name="Bluhm B."/>
            <person name="Cannon C."/>
            <person name="Castanera R."/>
            <person name="Culley D."/>
            <person name="Daum C."/>
            <person name="Ezra D."/>
            <person name="Gonzalez J."/>
            <person name="Henrissat B."/>
            <person name="Kuo A."/>
            <person name="Liang C."/>
            <person name="Lipzen A."/>
            <person name="Lutzoni F."/>
            <person name="Magnuson J."/>
            <person name="Mondo S."/>
            <person name="Nolan M."/>
            <person name="Ohm R."/>
            <person name="Pangilinan J."/>
            <person name="Park H.-J."/>
            <person name="Ramirez L."/>
            <person name="Alfaro M."/>
            <person name="Sun H."/>
            <person name="Tritt A."/>
            <person name="Yoshinaga Y."/>
            <person name="Zwiers L.-H."/>
            <person name="Turgeon B."/>
            <person name="Goodwin S."/>
            <person name="Spatafora J."/>
            <person name="Crous P."/>
            <person name="Grigoriev I."/>
        </authorList>
    </citation>
    <scope>NUCLEOTIDE SEQUENCE</scope>
    <source>
        <strain evidence="1">CBS 525.71</strain>
    </source>
</reference>
<evidence type="ECO:0000313" key="1">
    <source>
        <dbReference type="EMBL" id="KAF2629953.1"/>
    </source>
</evidence>
<name>A0ACB6S7L2_9PLEO</name>
<sequence length="279" mass="32118">MSAKVSTSRFLDLPTSIREKIYAYLLLPHPEEDVTTINYTLNWLYLDKPSNTTFAGSTQIDLCSCPREDIHYDDSPHDSHIYTRYKCIGPDIHFTSPRNGLWVLQTAHGQFNILRPASADELKLRPTSAILQVSKQIYSEALPFLYRDRDFFFLTGPCPRGRYQAYATLQWLGRLSERARANVEILTLLVQTYEEDCNVADVEGAYVELAEYIVDSLPGFKWLCIDVWDEKVYGAASVFSTLFEEERMGVVARKRWQGFEAEVFVSKESFLGSFEEEEE</sequence>
<accession>A0ACB6S7L2</accession>
<comment type="caution">
    <text evidence="1">The sequence shown here is derived from an EMBL/GenBank/DDBJ whole genome shotgun (WGS) entry which is preliminary data.</text>
</comment>
<proteinExistence type="predicted"/>